<accession>A0A1H9GEL5</accession>
<dbReference type="STRING" id="657014.SAMN04488092_107148"/>
<dbReference type="AlphaFoldDB" id="A0A1H9GEL5"/>
<name>A0A1H9GEL5_9RHOB</name>
<protein>
    <submittedName>
        <fullName evidence="1">Uncharacterized protein</fullName>
    </submittedName>
</protein>
<gene>
    <name evidence="1" type="ORF">SAMN04488092_107148</name>
</gene>
<evidence type="ECO:0000313" key="2">
    <source>
        <dbReference type="Proteomes" id="UP000198634"/>
    </source>
</evidence>
<sequence length="70" mass="7475">MNCAARKGLARRLSNRPDASLCGAALNGAIAKYGQHEIMKTNQDSQFSVPGWTVTLTEADVIISMDGPQP</sequence>
<evidence type="ECO:0000313" key="1">
    <source>
        <dbReference type="EMBL" id="SEQ48550.1"/>
    </source>
</evidence>
<organism evidence="1 2">
    <name type="scientific">Thalassovita taeanensis</name>
    <dbReference type="NCBI Taxonomy" id="657014"/>
    <lineage>
        <taxon>Bacteria</taxon>
        <taxon>Pseudomonadati</taxon>
        <taxon>Pseudomonadota</taxon>
        <taxon>Alphaproteobacteria</taxon>
        <taxon>Rhodobacterales</taxon>
        <taxon>Roseobacteraceae</taxon>
        <taxon>Thalassovita</taxon>
    </lineage>
</organism>
<dbReference type="EMBL" id="FOEP01000007">
    <property type="protein sequence ID" value="SEQ48550.1"/>
    <property type="molecule type" value="Genomic_DNA"/>
</dbReference>
<proteinExistence type="predicted"/>
<reference evidence="1 2" key="1">
    <citation type="submission" date="2016-10" db="EMBL/GenBank/DDBJ databases">
        <authorList>
            <person name="de Groot N.N."/>
        </authorList>
    </citation>
    <scope>NUCLEOTIDE SEQUENCE [LARGE SCALE GENOMIC DNA]</scope>
    <source>
        <strain evidence="1 2">DSM 22007</strain>
    </source>
</reference>
<keyword evidence="2" id="KW-1185">Reference proteome</keyword>
<dbReference type="Proteomes" id="UP000198634">
    <property type="component" value="Unassembled WGS sequence"/>
</dbReference>